<comment type="caution">
    <text evidence="1">The sequence shown here is derived from an EMBL/GenBank/DDBJ whole genome shotgun (WGS) entry which is preliminary data.</text>
</comment>
<organism evidence="1 2">
    <name type="scientific">Candidatus Thiomargarita nelsonii</name>
    <dbReference type="NCBI Taxonomy" id="1003181"/>
    <lineage>
        <taxon>Bacteria</taxon>
        <taxon>Pseudomonadati</taxon>
        <taxon>Pseudomonadota</taxon>
        <taxon>Gammaproteobacteria</taxon>
        <taxon>Thiotrichales</taxon>
        <taxon>Thiotrichaceae</taxon>
        <taxon>Thiomargarita</taxon>
    </lineage>
</organism>
<evidence type="ECO:0000313" key="1">
    <source>
        <dbReference type="EMBL" id="TGO02235.1"/>
    </source>
</evidence>
<sequence length="90" mass="10216">MKLTLGWPRDAIQAAFQPNGTQPLPGYVISENSDELDMRLQLLRPKRGKDGQAINVNDALPMSFANCLNQNWQNFRIGRIKRQDTKSLGF</sequence>
<reference evidence="1 2" key="1">
    <citation type="journal article" date="2016" name="Front. Microbiol.">
        <title>Single-Cell (Meta-)Genomics of a Dimorphic Candidatus Thiomargarita nelsonii Reveals Genomic Plasticity.</title>
        <authorList>
            <person name="Flood B.E."/>
            <person name="Fliss P."/>
            <person name="Jones D.S."/>
            <person name="Dick G.J."/>
            <person name="Jain S."/>
            <person name="Kaster A.K."/>
            <person name="Winkel M."/>
            <person name="Mussmann M."/>
            <person name="Bailey J."/>
        </authorList>
    </citation>
    <scope>NUCLEOTIDE SEQUENCE [LARGE SCALE GENOMIC DNA]</scope>
    <source>
        <strain evidence="1">Hydrate Ridge</strain>
    </source>
</reference>
<dbReference type="AlphaFoldDB" id="A0A4E0QSH9"/>
<keyword evidence="2" id="KW-1185">Reference proteome</keyword>
<name>A0A4E0QSH9_9GAMM</name>
<protein>
    <submittedName>
        <fullName evidence="1">Uncharacterized protein</fullName>
    </submittedName>
</protein>
<accession>A0A4E0QSH9</accession>
<proteinExistence type="predicted"/>
<evidence type="ECO:0000313" key="2">
    <source>
        <dbReference type="Proteomes" id="UP000030428"/>
    </source>
</evidence>
<dbReference type="Proteomes" id="UP000030428">
    <property type="component" value="Unassembled WGS sequence"/>
</dbReference>
<gene>
    <name evidence="1" type="ORF">PN36_28245</name>
</gene>
<dbReference type="EMBL" id="JSZA02000181">
    <property type="protein sequence ID" value="TGO02235.1"/>
    <property type="molecule type" value="Genomic_DNA"/>
</dbReference>